<dbReference type="Gene3D" id="3.10.180.10">
    <property type="entry name" value="2,3-Dihydroxybiphenyl 1,2-Dioxygenase, domain 1"/>
    <property type="match status" value="2"/>
</dbReference>
<dbReference type="SUPFAM" id="SSF54593">
    <property type="entry name" value="Glyoxalase/Bleomycin resistance protein/Dihydroxybiphenyl dioxygenase"/>
    <property type="match status" value="1"/>
</dbReference>
<proteinExistence type="predicted"/>
<feature type="domain" description="VOC" evidence="1">
    <location>
        <begin position="1"/>
        <end position="115"/>
    </location>
</feature>
<keyword evidence="3" id="KW-1185">Reference proteome</keyword>
<evidence type="ECO:0000259" key="1">
    <source>
        <dbReference type="PROSITE" id="PS51819"/>
    </source>
</evidence>
<comment type="caution">
    <text evidence="2">The sequence shown here is derived from an EMBL/GenBank/DDBJ whole genome shotgun (WGS) entry which is preliminary data.</text>
</comment>
<dbReference type="PANTHER" id="PTHR36110">
    <property type="entry name" value="RING-CLEAVING DIOXYGENASE MHQE-RELATED"/>
    <property type="match status" value="1"/>
</dbReference>
<dbReference type="EMBL" id="PYAV01000001">
    <property type="protein sequence ID" value="PSL51287.1"/>
    <property type="molecule type" value="Genomic_DNA"/>
</dbReference>
<dbReference type="InterPro" id="IPR029068">
    <property type="entry name" value="Glyas_Bleomycin-R_OHBP_Dase"/>
</dbReference>
<dbReference type="Proteomes" id="UP000242310">
    <property type="component" value="Unassembled WGS sequence"/>
</dbReference>
<dbReference type="PROSITE" id="PS51819">
    <property type="entry name" value="VOC"/>
    <property type="match status" value="2"/>
</dbReference>
<accession>A0A2P8HYK0</accession>
<name>A0A2P8HYK0_9BACI</name>
<protein>
    <submittedName>
        <fullName evidence="2">Glyoxalase family protein</fullName>
    </submittedName>
</protein>
<dbReference type="InterPro" id="IPR037523">
    <property type="entry name" value="VOC_core"/>
</dbReference>
<dbReference type="InterPro" id="IPR004360">
    <property type="entry name" value="Glyas_Fos-R_dOase_dom"/>
</dbReference>
<dbReference type="CDD" id="cd08347">
    <property type="entry name" value="PcpA_C_like"/>
    <property type="match status" value="1"/>
</dbReference>
<dbReference type="InterPro" id="IPR052537">
    <property type="entry name" value="Extradiol_RC_dioxygenase"/>
</dbReference>
<organism evidence="2 3">
    <name type="scientific">Salsuginibacillus halophilus</name>
    <dbReference type="NCBI Taxonomy" id="517424"/>
    <lineage>
        <taxon>Bacteria</taxon>
        <taxon>Bacillati</taxon>
        <taxon>Bacillota</taxon>
        <taxon>Bacilli</taxon>
        <taxon>Bacillales</taxon>
        <taxon>Bacillaceae</taxon>
        <taxon>Salsuginibacillus</taxon>
    </lineage>
</organism>
<feature type="domain" description="VOC" evidence="1">
    <location>
        <begin position="140"/>
        <end position="264"/>
    </location>
</feature>
<evidence type="ECO:0000313" key="2">
    <source>
        <dbReference type="EMBL" id="PSL51287.1"/>
    </source>
</evidence>
<sequence length="308" mass="34480">MNNLDFYVRVLGMRLIKKTVNQDDPSVYHLFYGDEQGSAGTELTFFEIPNMGQKYEGTNDIAVVSLRVPTDAALTYWRERFETFQVPHESIQTKNGRAVLPFQDFEGHKMELVSDELNDGVKAGVVWGDSKASTEHGITGLGPIQLKVKHADRTARVLTEVLGFKEIQAGTFDETTPPRVFSTGQGGTGAEVYVYETENEPMVRLGRGGVHHVAFRVTDEEELRQWIRVLTNAGFSHSGFVDRHYFRSLYFREANGILFELATDGPGFAVDEDAAYLGEALALPPFLEDKRASIEARLTPLPNPRTEM</sequence>
<reference evidence="2 3" key="1">
    <citation type="submission" date="2018-03" db="EMBL/GenBank/DDBJ databases">
        <title>Genomic Encyclopedia of Type Strains, Phase III (KMG-III): the genomes of soil and plant-associated and newly described type strains.</title>
        <authorList>
            <person name="Whitman W."/>
        </authorList>
    </citation>
    <scope>NUCLEOTIDE SEQUENCE [LARGE SCALE GENOMIC DNA]</scope>
    <source>
        <strain evidence="2 3">CGMCC 1.07653</strain>
    </source>
</reference>
<dbReference type="PANTHER" id="PTHR36110:SF4">
    <property type="entry name" value="RING-CLEAVING DIOXYGENASE MHQA-RELATED"/>
    <property type="match status" value="1"/>
</dbReference>
<dbReference type="AlphaFoldDB" id="A0A2P8HYK0"/>
<evidence type="ECO:0000313" key="3">
    <source>
        <dbReference type="Proteomes" id="UP000242310"/>
    </source>
</evidence>
<gene>
    <name evidence="2" type="ORF">B0H94_101200</name>
</gene>
<dbReference type="Pfam" id="PF00903">
    <property type="entry name" value="Glyoxalase"/>
    <property type="match status" value="1"/>
</dbReference>